<proteinExistence type="predicted"/>
<gene>
    <name evidence="2" type="ORF">AVEN_55506_1</name>
</gene>
<accession>A0A4Y2C9F3</accession>
<keyword evidence="3" id="KW-1185">Reference proteome</keyword>
<dbReference type="EMBL" id="BGPR01000163">
    <property type="protein sequence ID" value="GBM00993.1"/>
    <property type="molecule type" value="Genomic_DNA"/>
</dbReference>
<name>A0A4Y2C9F3_ARAVE</name>
<dbReference type="Proteomes" id="UP000499080">
    <property type="component" value="Unassembled WGS sequence"/>
</dbReference>
<dbReference type="AlphaFoldDB" id="A0A4Y2C9F3"/>
<sequence length="87" mass="9562">MAIFLATDLLAFSISEENCTRGSSDASQQSLGSSKECRSQEFTNQTPLGPMEVEIFSILHKHSLRQGEPLYAYFLSFVLGAEDVGEV</sequence>
<feature type="region of interest" description="Disordered" evidence="1">
    <location>
        <begin position="20"/>
        <end position="43"/>
    </location>
</feature>
<evidence type="ECO:0000313" key="2">
    <source>
        <dbReference type="EMBL" id="GBM00993.1"/>
    </source>
</evidence>
<protein>
    <submittedName>
        <fullName evidence="2">Uncharacterized protein</fullName>
    </submittedName>
</protein>
<comment type="caution">
    <text evidence="2">The sequence shown here is derived from an EMBL/GenBank/DDBJ whole genome shotgun (WGS) entry which is preliminary data.</text>
</comment>
<reference evidence="2 3" key="1">
    <citation type="journal article" date="2019" name="Sci. Rep.">
        <title>Orb-weaving spider Araneus ventricosus genome elucidates the spidroin gene catalogue.</title>
        <authorList>
            <person name="Kono N."/>
            <person name="Nakamura H."/>
            <person name="Ohtoshi R."/>
            <person name="Moran D.A.P."/>
            <person name="Shinohara A."/>
            <person name="Yoshida Y."/>
            <person name="Fujiwara M."/>
            <person name="Mori M."/>
            <person name="Tomita M."/>
            <person name="Arakawa K."/>
        </authorList>
    </citation>
    <scope>NUCLEOTIDE SEQUENCE [LARGE SCALE GENOMIC DNA]</scope>
</reference>
<feature type="compositionally biased region" description="Low complexity" evidence="1">
    <location>
        <begin position="22"/>
        <end position="34"/>
    </location>
</feature>
<organism evidence="2 3">
    <name type="scientific">Araneus ventricosus</name>
    <name type="common">Orbweaver spider</name>
    <name type="synonym">Epeira ventricosa</name>
    <dbReference type="NCBI Taxonomy" id="182803"/>
    <lineage>
        <taxon>Eukaryota</taxon>
        <taxon>Metazoa</taxon>
        <taxon>Ecdysozoa</taxon>
        <taxon>Arthropoda</taxon>
        <taxon>Chelicerata</taxon>
        <taxon>Arachnida</taxon>
        <taxon>Araneae</taxon>
        <taxon>Araneomorphae</taxon>
        <taxon>Entelegynae</taxon>
        <taxon>Araneoidea</taxon>
        <taxon>Araneidae</taxon>
        <taxon>Araneus</taxon>
    </lineage>
</organism>
<evidence type="ECO:0000256" key="1">
    <source>
        <dbReference type="SAM" id="MobiDB-lite"/>
    </source>
</evidence>
<evidence type="ECO:0000313" key="3">
    <source>
        <dbReference type="Proteomes" id="UP000499080"/>
    </source>
</evidence>